<dbReference type="Proteomes" id="UP000184364">
    <property type="component" value="Unassembled WGS sequence"/>
</dbReference>
<proteinExistence type="predicted"/>
<evidence type="ECO:0000313" key="3">
    <source>
        <dbReference type="Proteomes" id="UP000184364"/>
    </source>
</evidence>
<keyword evidence="1" id="KW-0812">Transmembrane</keyword>
<evidence type="ECO:0000256" key="1">
    <source>
        <dbReference type="SAM" id="Phobius"/>
    </source>
</evidence>
<name>A0A1M6UPZ8_9FLAO</name>
<keyword evidence="1" id="KW-0472">Membrane</keyword>
<organism evidence="2 3">
    <name type="scientific">Chryseobacterium polytrichastri</name>
    <dbReference type="NCBI Taxonomy" id="1302687"/>
    <lineage>
        <taxon>Bacteria</taxon>
        <taxon>Pseudomonadati</taxon>
        <taxon>Bacteroidota</taxon>
        <taxon>Flavobacteriia</taxon>
        <taxon>Flavobacteriales</taxon>
        <taxon>Weeksellaceae</taxon>
        <taxon>Chryseobacterium group</taxon>
        <taxon>Chryseobacterium</taxon>
    </lineage>
</organism>
<dbReference type="EMBL" id="FRAV01000007">
    <property type="protein sequence ID" value="SHK71246.1"/>
    <property type="molecule type" value="Genomic_DNA"/>
</dbReference>
<evidence type="ECO:0000313" key="2">
    <source>
        <dbReference type="EMBL" id="SHK71246.1"/>
    </source>
</evidence>
<keyword evidence="3" id="KW-1185">Reference proteome</keyword>
<feature type="transmembrane region" description="Helical" evidence="1">
    <location>
        <begin position="23"/>
        <end position="42"/>
    </location>
</feature>
<reference evidence="3" key="1">
    <citation type="submission" date="2016-11" db="EMBL/GenBank/DDBJ databases">
        <authorList>
            <person name="Varghese N."/>
            <person name="Submissions S."/>
        </authorList>
    </citation>
    <scope>NUCLEOTIDE SEQUENCE [LARGE SCALE GENOMIC DNA]</scope>
    <source>
        <strain evidence="3">DSM 26899</strain>
    </source>
</reference>
<sequence length="46" mass="5390">MDSYWLSIIFILPIPHQEEMDRLLMVIIPLANVSLFKYIGIINQTV</sequence>
<dbReference type="AlphaFoldDB" id="A0A1M6UPZ8"/>
<accession>A0A1M6UPZ8</accession>
<gene>
    <name evidence="2" type="ORF">SAMN05444267_10075</name>
</gene>
<protein>
    <submittedName>
        <fullName evidence="2">Uncharacterized protein</fullName>
    </submittedName>
</protein>
<keyword evidence="1" id="KW-1133">Transmembrane helix</keyword>